<evidence type="ECO:0000256" key="3">
    <source>
        <dbReference type="ARBA" id="ARBA00022475"/>
    </source>
</evidence>
<feature type="transmembrane region" description="Helical" evidence="7">
    <location>
        <begin position="243"/>
        <end position="260"/>
    </location>
</feature>
<evidence type="ECO:0000256" key="5">
    <source>
        <dbReference type="ARBA" id="ARBA00022989"/>
    </source>
</evidence>
<evidence type="ECO:0000313" key="9">
    <source>
        <dbReference type="Proteomes" id="UP001069802"/>
    </source>
</evidence>
<sequence>MTQVLGEVSRSWTLDKHQQTQEAFLQSLDPRVRLLVCVLFSCVVSALHDMMALTLALGIGLGLSLFARLPIWTTVRKVVVVDSFILVLVLTLPFTMPGEVIFSFWGWEASREGLFRAAEVGLKANAILFSLMALIGIMEPSVLGHALYRLKIPIKLVHLFLFTVRYIDVFYKEYKTMRMAMKARGFVPRTDLHTLRSIGYLVGMMLVRSLERSDRIMEAMKCRGFDGRFYILDTMKSGPRDRIFAVVSAVTLLGLLAVGYL</sequence>
<dbReference type="InterPro" id="IPR012809">
    <property type="entry name" value="ECF_CbiQ"/>
</dbReference>
<evidence type="ECO:0000256" key="1">
    <source>
        <dbReference type="ARBA" id="ARBA00004651"/>
    </source>
</evidence>
<organism evidence="8 9">
    <name type="scientific">Kiloniella laminariae</name>
    <dbReference type="NCBI Taxonomy" id="454162"/>
    <lineage>
        <taxon>Bacteria</taxon>
        <taxon>Pseudomonadati</taxon>
        <taxon>Pseudomonadota</taxon>
        <taxon>Alphaproteobacteria</taxon>
        <taxon>Rhodospirillales</taxon>
        <taxon>Kiloniellaceae</taxon>
        <taxon>Kiloniella</taxon>
    </lineage>
</organism>
<dbReference type="Pfam" id="PF02361">
    <property type="entry name" value="CbiQ"/>
    <property type="match status" value="1"/>
</dbReference>
<accession>A0ABT4LPH2</accession>
<dbReference type="Proteomes" id="UP001069802">
    <property type="component" value="Unassembled WGS sequence"/>
</dbReference>
<dbReference type="RefSeq" id="WP_269425144.1">
    <property type="nucleotide sequence ID" value="NZ_JAPWGY010000015.1"/>
</dbReference>
<comment type="similarity">
    <text evidence="2">Belongs to the CbiQ family.</text>
</comment>
<evidence type="ECO:0000256" key="7">
    <source>
        <dbReference type="SAM" id="Phobius"/>
    </source>
</evidence>
<keyword evidence="3" id="KW-1003">Cell membrane</keyword>
<feature type="transmembrane region" description="Helical" evidence="7">
    <location>
        <begin position="83"/>
        <end position="105"/>
    </location>
</feature>
<dbReference type="EMBL" id="JAPWGY010000015">
    <property type="protein sequence ID" value="MCZ4283024.1"/>
    <property type="molecule type" value="Genomic_DNA"/>
</dbReference>
<keyword evidence="9" id="KW-1185">Reference proteome</keyword>
<dbReference type="InterPro" id="IPR051611">
    <property type="entry name" value="ECF_transporter_component"/>
</dbReference>
<comment type="caution">
    <text evidence="8">The sequence shown here is derived from an EMBL/GenBank/DDBJ whole genome shotgun (WGS) entry which is preliminary data.</text>
</comment>
<protein>
    <submittedName>
        <fullName evidence="8">Cobalt ECF transporter T component CbiQ</fullName>
    </submittedName>
</protein>
<keyword evidence="4 7" id="KW-0812">Transmembrane</keyword>
<dbReference type="NCBIfam" id="TIGR02454">
    <property type="entry name" value="ECF_T_CbiQ"/>
    <property type="match status" value="1"/>
</dbReference>
<evidence type="ECO:0000313" key="8">
    <source>
        <dbReference type="EMBL" id="MCZ4283024.1"/>
    </source>
</evidence>
<comment type="subcellular location">
    <subcellularLocation>
        <location evidence="1">Cell membrane</location>
        <topology evidence="1">Multi-pass membrane protein</topology>
    </subcellularLocation>
</comment>
<dbReference type="InterPro" id="IPR003339">
    <property type="entry name" value="ABC/ECF_trnsptr_transmembrane"/>
</dbReference>
<evidence type="ECO:0000256" key="4">
    <source>
        <dbReference type="ARBA" id="ARBA00022692"/>
    </source>
</evidence>
<dbReference type="PANTHER" id="PTHR34857">
    <property type="entry name" value="SLL0384 PROTEIN"/>
    <property type="match status" value="1"/>
</dbReference>
<evidence type="ECO:0000256" key="2">
    <source>
        <dbReference type="ARBA" id="ARBA00008564"/>
    </source>
</evidence>
<keyword evidence="6 7" id="KW-0472">Membrane</keyword>
<proteinExistence type="inferred from homology"/>
<dbReference type="CDD" id="cd16914">
    <property type="entry name" value="EcfT"/>
    <property type="match status" value="1"/>
</dbReference>
<reference evidence="8" key="1">
    <citation type="submission" date="2022-12" db="EMBL/GenBank/DDBJ databases">
        <title>Bacterial isolates from different developmental stages of Nematostella vectensis.</title>
        <authorList>
            <person name="Fraune S."/>
        </authorList>
    </citation>
    <scope>NUCLEOTIDE SEQUENCE</scope>
    <source>
        <strain evidence="8">G21630-S1</strain>
    </source>
</reference>
<dbReference type="PANTHER" id="PTHR34857:SF2">
    <property type="entry name" value="SLL0384 PROTEIN"/>
    <property type="match status" value="1"/>
</dbReference>
<feature type="transmembrane region" description="Helical" evidence="7">
    <location>
        <begin position="34"/>
        <end position="63"/>
    </location>
</feature>
<feature type="transmembrane region" description="Helical" evidence="7">
    <location>
        <begin position="126"/>
        <end position="148"/>
    </location>
</feature>
<keyword evidence="5 7" id="KW-1133">Transmembrane helix</keyword>
<evidence type="ECO:0000256" key="6">
    <source>
        <dbReference type="ARBA" id="ARBA00023136"/>
    </source>
</evidence>
<gene>
    <name evidence="8" type="primary">cbiQ</name>
    <name evidence="8" type="ORF">O4H49_19730</name>
</gene>
<name>A0ABT4LPH2_9PROT</name>